<evidence type="ECO:0000313" key="2">
    <source>
        <dbReference type="Proteomes" id="UP000248798"/>
    </source>
</evidence>
<sequence length="858" mass="99934">MTMLLDQINTMKPWTIGHKRCPVCGKGANFYAAEHPACKDCFLKALEIELIREDISHWSRERFSLSLSSSGAMRDRLLALIHFRNFQSMEDMAELLIDNLGFDSDHPLAWYTRQKAYEACVFFEDSEKMFETVLSTKKFGSWQQKANMVKLCCDKKSESPKIIQFIGQMANDPSPNVRSHVAGSIRDNKKGWAKKLCAQLRYDKNALVREVFERIQYNRETAYNPKPYIWREEEAGMIERARTIKKQVAAYNKMEMDIRCYCDFPMQNQVYTLYLSHLPDLLDKNKDTEKNYAAKELAALKENTEDSCVRLLAAAVSNDFLFNTILEKLPEDVVALIYIMAWECEECESCIAEQKLVQLMDKDLPADTVADKKTPLHESVKKDPAYFMFKVTKNYAYYRHDTHFISISYPLRPFIKKRLPPPAFARLVPLVDIKGKVEWMHEDDQGIFRQLPPILSFIAQGNLKFTKNGKEVLKGSLKKMTNACGIDEFYIDDVNELKYLKTKLLADFFNCMPPWKAKELEDPTGFLKTRINQYFSFEGFTGHSSRSMFAHVKRQMEDFDSNDAEKNMRKNFKKVLNLLPEKKWIATRDLAMTAFYDGIDFNPFSKAYEFTSLYITRNLPHYTRRDNIYLQKLPTIDILTLPYIKAMMFLMGALGLVELGYSTPENNIFRQYNKSWLSIYDGLKYVRLTEFGSYVIGRKTRFTHDIVTQSAEIEIDEHKTMLSIYGNDPVKQMALEALGQQVTNSSYMVSYQSFLKDCSTHKDVENKIQFFRDNIIAEPPPIWEIFFKEVLARMNPLEQVPAMSVFRVKPDRELLTLLTRDNILKKYVFRAENHHILVKTSDFSKVKKRLAFLGFFIS</sequence>
<organism evidence="1 2">
    <name type="scientific">Desulfobacter hydrogenophilus</name>
    <dbReference type="NCBI Taxonomy" id="2291"/>
    <lineage>
        <taxon>Bacteria</taxon>
        <taxon>Pseudomonadati</taxon>
        <taxon>Thermodesulfobacteriota</taxon>
        <taxon>Desulfobacteria</taxon>
        <taxon>Desulfobacterales</taxon>
        <taxon>Desulfobacteraceae</taxon>
        <taxon>Desulfobacter</taxon>
    </lineage>
</organism>
<dbReference type="EMBL" id="QLNI01000015">
    <property type="protein sequence ID" value="RAM02398.1"/>
    <property type="molecule type" value="Genomic_DNA"/>
</dbReference>
<dbReference type="AlphaFoldDB" id="A0A328FCS6"/>
<evidence type="ECO:0000313" key="1">
    <source>
        <dbReference type="EMBL" id="RAM02398.1"/>
    </source>
</evidence>
<comment type="caution">
    <text evidence="1">The sequence shown here is derived from an EMBL/GenBank/DDBJ whole genome shotgun (WGS) entry which is preliminary data.</text>
</comment>
<proteinExistence type="predicted"/>
<name>A0A328FCS6_9BACT</name>
<dbReference type="Proteomes" id="UP000248798">
    <property type="component" value="Unassembled WGS sequence"/>
</dbReference>
<reference evidence="1 2" key="1">
    <citation type="submission" date="2018-06" db="EMBL/GenBank/DDBJ databases">
        <title>Complete Genome Sequence of Desulfobacter hydrogenophilus (DSM3380).</title>
        <authorList>
            <person name="Marietou A."/>
            <person name="Schreiber L."/>
            <person name="Marshall I."/>
            <person name="Jorgensen B."/>
        </authorList>
    </citation>
    <scope>NUCLEOTIDE SEQUENCE [LARGE SCALE GENOMIC DNA]</scope>
    <source>
        <strain evidence="1 2">DSM 3380</strain>
    </source>
</reference>
<gene>
    <name evidence="1" type="ORF">DO021_08930</name>
</gene>
<protein>
    <submittedName>
        <fullName evidence="1">Uncharacterized protein</fullName>
    </submittedName>
</protein>
<accession>A0A328FCS6</accession>